<evidence type="ECO:0000256" key="2">
    <source>
        <dbReference type="ARBA" id="ARBA00005058"/>
    </source>
</evidence>
<comment type="similarity">
    <text evidence="3 7">Belongs to the PNP/MTAP phosphorylase family.</text>
</comment>
<dbReference type="FunCoup" id="A0A165FNY9">
    <property type="interactions" value="695"/>
</dbReference>
<evidence type="ECO:0000313" key="11">
    <source>
        <dbReference type="Proteomes" id="UP000076632"/>
    </source>
</evidence>
<dbReference type="InterPro" id="IPR011268">
    <property type="entry name" value="Purine_phosphorylase"/>
</dbReference>
<reference evidence="10 11" key="1">
    <citation type="journal article" date="2016" name="Fungal Biol.">
        <title>The genome of Xylona heveae provides a window into fungal endophytism.</title>
        <authorList>
            <person name="Gazis R."/>
            <person name="Kuo A."/>
            <person name="Riley R."/>
            <person name="LaButti K."/>
            <person name="Lipzen A."/>
            <person name="Lin J."/>
            <person name="Amirebrahimi M."/>
            <person name="Hesse C.N."/>
            <person name="Spatafora J.W."/>
            <person name="Henrissat B."/>
            <person name="Hainaut M."/>
            <person name="Grigoriev I.V."/>
            <person name="Hibbett D.S."/>
        </authorList>
    </citation>
    <scope>NUCLEOTIDE SEQUENCE [LARGE SCALE GENOMIC DNA]</scope>
    <source>
        <strain evidence="10 11">TC161</strain>
    </source>
</reference>
<evidence type="ECO:0000256" key="5">
    <source>
        <dbReference type="ARBA" id="ARBA00022679"/>
    </source>
</evidence>
<evidence type="ECO:0000313" key="10">
    <source>
        <dbReference type="EMBL" id="KZF21207.1"/>
    </source>
</evidence>
<dbReference type="InterPro" id="IPR035994">
    <property type="entry name" value="Nucleoside_phosphorylase_sf"/>
</dbReference>
<feature type="binding site" evidence="8">
    <location>
        <position position="233"/>
    </location>
    <ligand>
        <name>phosphate</name>
        <dbReference type="ChEBI" id="CHEBI:43474"/>
    </ligand>
</feature>
<proteinExistence type="inferred from homology"/>
<comment type="function">
    <text evidence="6">The purine nucleoside phosphorylases catalyze the phosphorolytic breakdown of the N-glycosidic bond in the beta-(deoxy)ribonucleoside molecules, with the formation of the corresponding free purine bases and pentose-1-phosphate. Cleaves guanosine and inosine.</text>
</comment>
<evidence type="ECO:0000256" key="4">
    <source>
        <dbReference type="ARBA" id="ARBA00022676"/>
    </source>
</evidence>
<dbReference type="CDD" id="cd09009">
    <property type="entry name" value="PNP-EcPNPII_like"/>
    <property type="match status" value="1"/>
</dbReference>
<dbReference type="Gene3D" id="3.40.50.1580">
    <property type="entry name" value="Nucleoside phosphorylase domain"/>
    <property type="match status" value="1"/>
</dbReference>
<dbReference type="EC" id="2.4.2.1" evidence="7"/>
<dbReference type="RefSeq" id="XP_018186762.1">
    <property type="nucleotide sequence ID" value="XM_018336209.1"/>
</dbReference>
<dbReference type="UniPathway" id="UPA00606"/>
<dbReference type="GeneID" id="28901346"/>
<dbReference type="STRING" id="1328760.A0A165FNY9"/>
<evidence type="ECO:0000256" key="3">
    <source>
        <dbReference type="ARBA" id="ARBA00006751"/>
    </source>
</evidence>
<feature type="binding site" evidence="8">
    <location>
        <position position="256"/>
    </location>
    <ligand>
        <name>a purine D-ribonucleoside</name>
        <dbReference type="ChEBI" id="CHEBI:142355"/>
    </ligand>
</feature>
<dbReference type="NCBIfam" id="NF006054">
    <property type="entry name" value="PRK08202.1"/>
    <property type="match status" value="1"/>
</dbReference>
<evidence type="ECO:0000256" key="8">
    <source>
        <dbReference type="PIRSR" id="PIRSR000477-2"/>
    </source>
</evidence>
<keyword evidence="4 7" id="KW-0328">Glycosyltransferase</keyword>
<dbReference type="AlphaFoldDB" id="A0A165FNY9"/>
<feature type="binding site" evidence="8">
    <location>
        <position position="126"/>
    </location>
    <ligand>
        <name>phosphate</name>
        <dbReference type="ChEBI" id="CHEBI:43474"/>
    </ligand>
</feature>
<dbReference type="PANTHER" id="PTHR11904">
    <property type="entry name" value="METHYLTHIOADENOSINE/PURINE NUCLEOSIDE PHOSPHORYLASE"/>
    <property type="match status" value="1"/>
</dbReference>
<dbReference type="PIRSF" id="PIRSF000477">
    <property type="entry name" value="PurNPase"/>
    <property type="match status" value="1"/>
</dbReference>
<dbReference type="InParanoid" id="A0A165FNY9"/>
<dbReference type="EMBL" id="KV407461">
    <property type="protein sequence ID" value="KZF21207.1"/>
    <property type="molecule type" value="Genomic_DNA"/>
</dbReference>
<dbReference type="PANTHER" id="PTHR11904:SF9">
    <property type="entry name" value="PURINE NUCLEOSIDE PHOSPHORYLASE-RELATED"/>
    <property type="match status" value="1"/>
</dbReference>
<dbReference type="GO" id="GO:0004731">
    <property type="term" value="F:purine-nucleoside phosphorylase activity"/>
    <property type="evidence" value="ECO:0007669"/>
    <property type="project" value="UniProtKB-EC"/>
</dbReference>
<feature type="domain" description="Nucleoside phosphorylase" evidence="9">
    <location>
        <begin position="32"/>
        <end position="295"/>
    </location>
</feature>
<name>A0A165FNY9_XYLHT</name>
<feature type="binding site" evidence="8">
    <location>
        <position position="39"/>
    </location>
    <ligand>
        <name>phosphate</name>
        <dbReference type="ChEBI" id="CHEBI:43474"/>
    </ligand>
</feature>
<sequence length="324" mass="35511">MGEIAPANIYLKANETAQFLRERLPEPLKSPRVAIVCGSGLGSLVQTLHPEPLFAIDYHSIPYFPISTVAGHAGQLVAGFLGNTNTPCVLMVGRFHFYEGHSLEKVTFPARVFKCLGIDTIILTNAAGGLNPDYAVGDIVVINDHLNLAGLAGVHPLRGPNADEFGIRFLPLSDAYDLELRREAHRAWSQLGPDRRRRRIHEGVYAYVCGPTYETRAECRMLRRLGADVVGMSTVPEIVVARHCGLRVLAMSLVTNTAVLDPGPRGDDFHLDETSSEELHKVMEKGMANHEEVIEASHHASLVMQELVRHCVDDLSIKAGEVKG</sequence>
<organism evidence="10 11">
    <name type="scientific">Xylona heveae (strain CBS 132557 / TC161)</name>
    <dbReference type="NCBI Taxonomy" id="1328760"/>
    <lineage>
        <taxon>Eukaryota</taxon>
        <taxon>Fungi</taxon>
        <taxon>Dikarya</taxon>
        <taxon>Ascomycota</taxon>
        <taxon>Pezizomycotina</taxon>
        <taxon>Xylonomycetes</taxon>
        <taxon>Xylonales</taxon>
        <taxon>Xylonaceae</taxon>
        <taxon>Xylona</taxon>
    </lineage>
</organism>
<dbReference type="Proteomes" id="UP000076632">
    <property type="component" value="Unassembled WGS sequence"/>
</dbReference>
<gene>
    <name evidence="10" type="ORF">L228DRAFT_284271</name>
</gene>
<dbReference type="Pfam" id="PF01048">
    <property type="entry name" value="PNP_UDP_1"/>
    <property type="match status" value="1"/>
</dbReference>
<dbReference type="GO" id="GO:0005737">
    <property type="term" value="C:cytoplasm"/>
    <property type="evidence" value="ECO:0007669"/>
    <property type="project" value="TreeGrafter"/>
</dbReference>
<dbReference type="OrthoDB" id="10261782at2759"/>
<keyword evidence="11" id="KW-1185">Reference proteome</keyword>
<dbReference type="InterPro" id="IPR000845">
    <property type="entry name" value="Nucleoside_phosphorylase_d"/>
</dbReference>
<dbReference type="NCBIfam" id="TIGR01697">
    <property type="entry name" value="PNPH-PUNA-XAPA"/>
    <property type="match status" value="1"/>
</dbReference>
<comment type="pathway">
    <text evidence="2 7">Purine metabolism; purine nucleoside salvage.</text>
</comment>
<comment type="catalytic activity">
    <reaction evidence="1">
        <text>a purine D-ribonucleoside + phosphate = a purine nucleobase + alpha-D-ribose 1-phosphate</text>
        <dbReference type="Rhea" id="RHEA:19805"/>
        <dbReference type="ChEBI" id="CHEBI:26386"/>
        <dbReference type="ChEBI" id="CHEBI:43474"/>
        <dbReference type="ChEBI" id="CHEBI:57720"/>
        <dbReference type="ChEBI" id="CHEBI:142355"/>
        <dbReference type="EC" id="2.4.2.1"/>
    </reaction>
</comment>
<keyword evidence="5 7" id="KW-0808">Transferase</keyword>
<protein>
    <recommendedName>
        <fullName evidence="7">Purine nucleoside phosphorylase</fullName>
        <ecNumber evidence="7">2.4.2.1</ecNumber>
    </recommendedName>
    <alternativeName>
        <fullName evidence="7">Inosine-guanosine phosphorylase</fullName>
    </alternativeName>
</protein>
<accession>A0A165FNY9</accession>
<dbReference type="GO" id="GO:0009116">
    <property type="term" value="P:nucleoside metabolic process"/>
    <property type="evidence" value="ECO:0007669"/>
    <property type="project" value="InterPro"/>
</dbReference>
<dbReference type="SUPFAM" id="SSF53167">
    <property type="entry name" value="Purine and uridine phosphorylases"/>
    <property type="match status" value="1"/>
</dbReference>
<feature type="binding site" evidence="8">
    <location>
        <position position="72"/>
    </location>
    <ligand>
        <name>phosphate</name>
        <dbReference type="ChEBI" id="CHEBI:43474"/>
    </ligand>
</feature>
<evidence type="ECO:0000256" key="6">
    <source>
        <dbReference type="ARBA" id="ARBA00058131"/>
    </source>
</evidence>
<evidence type="ECO:0000256" key="7">
    <source>
        <dbReference type="PIRNR" id="PIRNR000477"/>
    </source>
</evidence>
<feature type="binding site" evidence="8">
    <location>
        <position position="214"/>
    </location>
    <ligand>
        <name>a purine D-ribonucleoside</name>
        <dbReference type="ChEBI" id="CHEBI:142355"/>
    </ligand>
</feature>
<evidence type="ECO:0000256" key="1">
    <source>
        <dbReference type="ARBA" id="ARBA00000755"/>
    </source>
</evidence>
<dbReference type="FunFam" id="3.40.50.1580:FF:000004">
    <property type="entry name" value="Purine nucleoside phosphorylase"/>
    <property type="match status" value="1"/>
</dbReference>
<feature type="binding site" evidence="8">
    <location>
        <begin position="94"/>
        <end position="96"/>
    </location>
    <ligand>
        <name>phosphate</name>
        <dbReference type="ChEBI" id="CHEBI:43474"/>
    </ligand>
</feature>
<dbReference type="OMA" id="EGVYAQF"/>
<evidence type="ECO:0000259" key="9">
    <source>
        <dbReference type="Pfam" id="PF01048"/>
    </source>
</evidence>